<organism evidence="2">
    <name type="scientific">viral metagenome</name>
    <dbReference type="NCBI Taxonomy" id="1070528"/>
    <lineage>
        <taxon>unclassified sequences</taxon>
        <taxon>metagenomes</taxon>
        <taxon>organismal metagenomes</taxon>
    </lineage>
</organism>
<reference evidence="2" key="1">
    <citation type="journal article" date="2020" name="Nature">
        <title>Giant virus diversity and host interactions through global metagenomics.</title>
        <authorList>
            <person name="Schulz F."/>
            <person name="Roux S."/>
            <person name="Paez-Espino D."/>
            <person name="Jungbluth S."/>
            <person name="Walsh D.A."/>
            <person name="Denef V.J."/>
            <person name="McMahon K.D."/>
            <person name="Konstantinidis K.T."/>
            <person name="Eloe-Fadrosh E.A."/>
            <person name="Kyrpides N.C."/>
            <person name="Woyke T."/>
        </authorList>
    </citation>
    <scope>NUCLEOTIDE SEQUENCE</scope>
    <source>
        <strain evidence="2">GVMAG-M-3300001348-25</strain>
    </source>
</reference>
<name>A0A6C0EG51_9ZZZZ</name>
<dbReference type="InterPro" id="IPR001763">
    <property type="entry name" value="Rhodanese-like_dom"/>
</dbReference>
<dbReference type="Gene3D" id="3.40.250.10">
    <property type="entry name" value="Rhodanese-like domain"/>
    <property type="match status" value="1"/>
</dbReference>
<evidence type="ECO:0000313" key="2">
    <source>
        <dbReference type="EMBL" id="QHT28187.1"/>
    </source>
</evidence>
<dbReference type="InterPro" id="IPR036873">
    <property type="entry name" value="Rhodanese-like_dom_sf"/>
</dbReference>
<dbReference type="SUPFAM" id="SSF52821">
    <property type="entry name" value="Rhodanese/Cell cycle control phosphatase"/>
    <property type="match status" value="1"/>
</dbReference>
<dbReference type="EMBL" id="MN738853">
    <property type="protein sequence ID" value="QHT28187.1"/>
    <property type="molecule type" value="Genomic_DNA"/>
</dbReference>
<evidence type="ECO:0000259" key="1">
    <source>
        <dbReference type="Pfam" id="PF00581"/>
    </source>
</evidence>
<accession>A0A6C0EG51</accession>
<sequence>MGNTSSISKANFEDIQHSIKNKSSYIINVLNRNEQQCLIQNTMNIDDEEQLMNNLLEKGNNHYSIIIYGKNTNDMKVYEKYNQLVQLGFTNISIYIGGVFEWMLLQDIYGNDNFPTTTSELDILKFKPLQVLYAQRIH</sequence>
<proteinExistence type="predicted"/>
<protein>
    <recommendedName>
        <fullName evidence="1">Rhodanese domain-containing protein</fullName>
    </recommendedName>
</protein>
<dbReference type="Pfam" id="PF00581">
    <property type="entry name" value="Rhodanese"/>
    <property type="match status" value="1"/>
</dbReference>
<feature type="domain" description="Rhodanese" evidence="1">
    <location>
        <begin position="21"/>
        <end position="103"/>
    </location>
</feature>
<dbReference type="AlphaFoldDB" id="A0A6C0EG51"/>